<evidence type="ECO:0000256" key="1">
    <source>
        <dbReference type="ARBA" id="ARBA00002404"/>
    </source>
</evidence>
<evidence type="ECO:0000256" key="3">
    <source>
        <dbReference type="ARBA" id="ARBA00009205"/>
    </source>
</evidence>
<protein>
    <recommendedName>
        <fullName evidence="4">Cilia- and flagella-associated protein 300</fullName>
    </recommendedName>
</protein>
<evidence type="ECO:0000313" key="9">
    <source>
        <dbReference type="Proteomes" id="UP000887013"/>
    </source>
</evidence>
<dbReference type="OrthoDB" id="10259249at2759"/>
<gene>
    <name evidence="8" type="primary">CFAP300</name>
    <name evidence="8" type="ORF">NPIL_553001</name>
</gene>
<evidence type="ECO:0000256" key="4">
    <source>
        <dbReference type="ARBA" id="ARBA00022174"/>
    </source>
</evidence>
<comment type="similarity">
    <text evidence="3">Belongs to the CFAP300 family.</text>
</comment>
<dbReference type="InterPro" id="IPR029416">
    <property type="entry name" value="CFAP300"/>
</dbReference>
<evidence type="ECO:0000313" key="8">
    <source>
        <dbReference type="EMBL" id="GFS88720.1"/>
    </source>
</evidence>
<organism evidence="8 9">
    <name type="scientific">Nephila pilipes</name>
    <name type="common">Giant wood spider</name>
    <name type="synonym">Nephila maculata</name>
    <dbReference type="NCBI Taxonomy" id="299642"/>
    <lineage>
        <taxon>Eukaryota</taxon>
        <taxon>Metazoa</taxon>
        <taxon>Ecdysozoa</taxon>
        <taxon>Arthropoda</taxon>
        <taxon>Chelicerata</taxon>
        <taxon>Arachnida</taxon>
        <taxon>Araneae</taxon>
        <taxon>Araneomorphae</taxon>
        <taxon>Entelegynae</taxon>
        <taxon>Araneoidea</taxon>
        <taxon>Nephilidae</taxon>
        <taxon>Nephila</taxon>
    </lineage>
</organism>
<keyword evidence="8" id="KW-0282">Flagellum</keyword>
<proteinExistence type="inferred from homology"/>
<keyword evidence="8" id="KW-0969">Cilium</keyword>
<dbReference type="Proteomes" id="UP000887013">
    <property type="component" value="Unassembled WGS sequence"/>
</dbReference>
<evidence type="ECO:0000256" key="2">
    <source>
        <dbReference type="ARBA" id="ARBA00004430"/>
    </source>
</evidence>
<keyword evidence="9" id="KW-1185">Reference proteome</keyword>
<keyword evidence="6" id="KW-0206">Cytoskeleton</keyword>
<comment type="function">
    <text evidence="1">Cilium- and flagellum-specific protein that plays a role in axonemal structure organization and motility. May play a role in outer and inner dynein arm assembly.</text>
</comment>
<name>A0A8X6N139_NEPPI</name>
<comment type="caution">
    <text evidence="8">The sequence shown here is derived from an EMBL/GenBank/DDBJ whole genome shotgun (WGS) entry which is preliminary data.</text>
</comment>
<evidence type="ECO:0000256" key="7">
    <source>
        <dbReference type="ARBA" id="ARBA00023273"/>
    </source>
</evidence>
<keyword evidence="7" id="KW-0966">Cell projection</keyword>
<keyword evidence="5" id="KW-0963">Cytoplasm</keyword>
<evidence type="ECO:0000256" key="6">
    <source>
        <dbReference type="ARBA" id="ARBA00023212"/>
    </source>
</evidence>
<sequence>MEKMVSKVILFPEIQHLKKYEFKPLDKNYKIFTERNFEEYLIKWNMDKNFKIFSYSFQGNYKEENCDQLFMDLFRSEEVLQDLGCTSLINSKAKTEKQISIEIETVPCSLLSTDIFDRIYDRGIVLQDGTIRKCFEEYINDIVVADELRNMLLIEESDNYSLFKEEERAEFLFRIFQYFCLGGSLNQYEDNIEPYFLTAKTLYKDLVCVRKAGIQKKITIMSKVYKITVFDDAVPIYPSKKSHQQDFAFVILNSMLNEVIIMHHIW</sequence>
<dbReference type="GO" id="GO:0005930">
    <property type="term" value="C:axoneme"/>
    <property type="evidence" value="ECO:0007669"/>
    <property type="project" value="UniProtKB-SubCell"/>
</dbReference>
<accession>A0A8X6N139</accession>
<evidence type="ECO:0000256" key="5">
    <source>
        <dbReference type="ARBA" id="ARBA00022490"/>
    </source>
</evidence>
<dbReference type="AlphaFoldDB" id="A0A8X6N139"/>
<dbReference type="PANTHER" id="PTHR31078:SF1">
    <property type="entry name" value="CILIA- AND FLAGELLA-ASSOCIATED PROTEIN 300"/>
    <property type="match status" value="1"/>
</dbReference>
<dbReference type="Pfam" id="PF14926">
    <property type="entry name" value="CFAP300"/>
    <property type="match status" value="1"/>
</dbReference>
<dbReference type="EMBL" id="BMAW01053000">
    <property type="protein sequence ID" value="GFS88720.1"/>
    <property type="molecule type" value="Genomic_DNA"/>
</dbReference>
<reference evidence="8" key="1">
    <citation type="submission" date="2020-08" db="EMBL/GenBank/DDBJ databases">
        <title>Multicomponent nature underlies the extraordinary mechanical properties of spider dragline silk.</title>
        <authorList>
            <person name="Kono N."/>
            <person name="Nakamura H."/>
            <person name="Mori M."/>
            <person name="Yoshida Y."/>
            <person name="Ohtoshi R."/>
            <person name="Malay A.D."/>
            <person name="Moran D.A.P."/>
            <person name="Tomita M."/>
            <person name="Numata K."/>
            <person name="Arakawa K."/>
        </authorList>
    </citation>
    <scope>NUCLEOTIDE SEQUENCE</scope>
</reference>
<dbReference type="PANTHER" id="PTHR31078">
    <property type="entry name" value="CILIA- AND FLAGELLA-ASSOCIATED PROTEIN 300"/>
    <property type="match status" value="1"/>
</dbReference>
<comment type="subcellular location">
    <subcellularLocation>
        <location evidence="2">Cytoplasm</location>
        <location evidence="2">Cytoskeleton</location>
        <location evidence="2">Cilium axoneme</location>
    </subcellularLocation>
</comment>